<proteinExistence type="predicted"/>
<dbReference type="PANTHER" id="PTHR19288">
    <property type="entry name" value="4-NITROPHENYLPHOSPHATASE-RELATED"/>
    <property type="match status" value="1"/>
</dbReference>
<organism evidence="1 2">
    <name type="scientific">Stieleria magnilauensis</name>
    <dbReference type="NCBI Taxonomy" id="2527963"/>
    <lineage>
        <taxon>Bacteria</taxon>
        <taxon>Pseudomonadati</taxon>
        <taxon>Planctomycetota</taxon>
        <taxon>Planctomycetia</taxon>
        <taxon>Pirellulales</taxon>
        <taxon>Pirellulaceae</taxon>
        <taxon>Stieleria</taxon>
    </lineage>
</organism>
<evidence type="ECO:0000313" key="2">
    <source>
        <dbReference type="Proteomes" id="UP000318081"/>
    </source>
</evidence>
<accession>A0ABX5XQR3</accession>
<dbReference type="Gene3D" id="3.40.50.1000">
    <property type="entry name" value="HAD superfamily/HAD-like"/>
    <property type="match status" value="2"/>
</dbReference>
<dbReference type="GO" id="GO:0008967">
    <property type="term" value="F:phosphoglycolate phosphatase activity"/>
    <property type="evidence" value="ECO:0007669"/>
    <property type="project" value="UniProtKB-EC"/>
</dbReference>
<dbReference type="Pfam" id="PF13242">
    <property type="entry name" value="Hydrolase_like"/>
    <property type="match status" value="1"/>
</dbReference>
<dbReference type="InterPro" id="IPR036412">
    <property type="entry name" value="HAD-like_sf"/>
</dbReference>
<keyword evidence="2" id="KW-1185">Reference proteome</keyword>
<protein>
    <submittedName>
        <fullName evidence="1">Phosphoglycolate phosphatase</fullName>
        <ecNumber evidence="1">3.1.3.18</ecNumber>
    </submittedName>
</protein>
<name>A0ABX5XQR3_9BACT</name>
<dbReference type="SUPFAM" id="SSF56784">
    <property type="entry name" value="HAD-like"/>
    <property type="match status" value="1"/>
</dbReference>
<dbReference type="Pfam" id="PF13344">
    <property type="entry name" value="Hydrolase_6"/>
    <property type="match status" value="1"/>
</dbReference>
<gene>
    <name evidence="1" type="primary">gph_2</name>
    <name evidence="1" type="ORF">TBK1r_22420</name>
</gene>
<reference evidence="1 2" key="1">
    <citation type="submission" date="2019-02" db="EMBL/GenBank/DDBJ databases">
        <title>Deep-cultivation of Planctomycetes and their phenomic and genomic characterization uncovers novel biology.</title>
        <authorList>
            <person name="Wiegand S."/>
            <person name="Jogler M."/>
            <person name="Boedeker C."/>
            <person name="Pinto D."/>
            <person name="Vollmers J."/>
            <person name="Rivas-Marin E."/>
            <person name="Kohn T."/>
            <person name="Peeters S.H."/>
            <person name="Heuer A."/>
            <person name="Rast P."/>
            <person name="Oberbeckmann S."/>
            <person name="Bunk B."/>
            <person name="Jeske O."/>
            <person name="Meyerdierks A."/>
            <person name="Storesund J.E."/>
            <person name="Kallscheuer N."/>
            <person name="Luecker S."/>
            <person name="Lage O.M."/>
            <person name="Pohl T."/>
            <person name="Merkel B.J."/>
            <person name="Hornburger P."/>
            <person name="Mueller R.-W."/>
            <person name="Bruemmer F."/>
            <person name="Labrenz M."/>
            <person name="Spormann A.M."/>
            <person name="Op den Camp H."/>
            <person name="Overmann J."/>
            <person name="Amann R."/>
            <person name="Jetten M.S.M."/>
            <person name="Mascher T."/>
            <person name="Medema M.H."/>
            <person name="Devos D.P."/>
            <person name="Kaster A.-K."/>
            <person name="Ovreas L."/>
            <person name="Rohde M."/>
            <person name="Galperin M.Y."/>
            <person name="Jogler C."/>
        </authorList>
    </citation>
    <scope>NUCLEOTIDE SEQUENCE [LARGE SCALE GENOMIC DNA]</scope>
    <source>
        <strain evidence="1 2">TBK1r</strain>
    </source>
</reference>
<evidence type="ECO:0000313" key="1">
    <source>
        <dbReference type="EMBL" id="QDV83305.1"/>
    </source>
</evidence>
<dbReference type="InterPro" id="IPR023214">
    <property type="entry name" value="HAD_sf"/>
</dbReference>
<dbReference type="InterPro" id="IPR006357">
    <property type="entry name" value="HAD-SF_hydro_IIA"/>
</dbReference>
<sequence length="292" mass="32197">MTRFIRSLQEVLADFDVAVLDQWGVLHDGTTPYPRTVEAIGMLADHGKQMIVVSNSGKRAELNRARMRRIGLPMNRVGEVATSGEALWDDIRRGRLTVHGSVPKTWFPICATFQDAIDWSAGCDTIELRDTLDDSVDAILLMGLSEEAREDDYDDVFDKAIANGIPVVCSNPDKSSPRAGGLIISPGHLADRFCDRGGEVIWYGKPYVAIYNAVQRAYPDVQPHRFLMVGDSLEHDIGGAQNIGFASALVRSGVHRNDFGEANEDHELQRVLDRLSARAGVNPPTFCLECFA</sequence>
<dbReference type="PANTHER" id="PTHR19288:SF90">
    <property type="entry name" value="OS08G0542600 PROTEIN"/>
    <property type="match status" value="1"/>
</dbReference>
<dbReference type="EMBL" id="CP036432">
    <property type="protein sequence ID" value="QDV83305.1"/>
    <property type="molecule type" value="Genomic_DNA"/>
</dbReference>
<dbReference type="RefSeq" id="WP_145209973.1">
    <property type="nucleotide sequence ID" value="NZ_CP036432.1"/>
</dbReference>
<dbReference type="Proteomes" id="UP000318081">
    <property type="component" value="Chromosome"/>
</dbReference>
<dbReference type="NCBIfam" id="TIGR01459">
    <property type="entry name" value="HAD-SF-IIA-hyp4"/>
    <property type="match status" value="1"/>
</dbReference>
<dbReference type="InterPro" id="IPR006356">
    <property type="entry name" value="HAD-SF_hydro_IIA_hyp3"/>
</dbReference>
<keyword evidence="1" id="KW-0378">Hydrolase</keyword>
<dbReference type="EC" id="3.1.3.18" evidence="1"/>